<accession>A0ABT5X6T2</accession>
<evidence type="ECO:0000256" key="1">
    <source>
        <dbReference type="SAM" id="Phobius"/>
    </source>
</evidence>
<keyword evidence="1" id="KW-1133">Transmembrane helix</keyword>
<dbReference type="Proteomes" id="UP001220010">
    <property type="component" value="Unassembled WGS sequence"/>
</dbReference>
<evidence type="ECO:0000313" key="3">
    <source>
        <dbReference type="Proteomes" id="UP001220010"/>
    </source>
</evidence>
<comment type="caution">
    <text evidence="2">The sequence shown here is derived from an EMBL/GenBank/DDBJ whole genome shotgun (WGS) entry which is preliminary data.</text>
</comment>
<keyword evidence="1" id="KW-0812">Transmembrane</keyword>
<proteinExistence type="predicted"/>
<gene>
    <name evidence="2" type="ORF">P0O15_04410</name>
</gene>
<organism evidence="2 3">
    <name type="scientific">Candidatus Methanocrinis natronophilus</name>
    <dbReference type="NCBI Taxonomy" id="3033396"/>
    <lineage>
        <taxon>Archaea</taxon>
        <taxon>Methanobacteriati</taxon>
        <taxon>Methanobacteriota</taxon>
        <taxon>Stenosarchaea group</taxon>
        <taxon>Methanomicrobia</taxon>
        <taxon>Methanotrichales</taxon>
        <taxon>Methanotrichaceae</taxon>
        <taxon>Methanocrinis</taxon>
    </lineage>
</organism>
<protein>
    <submittedName>
        <fullName evidence="2">Uncharacterized protein</fullName>
    </submittedName>
</protein>
<evidence type="ECO:0000313" key="2">
    <source>
        <dbReference type="EMBL" id="MDF0590416.1"/>
    </source>
</evidence>
<sequence length="45" mass="5247">MREALIQVIYMDIVSIIAYLQALVVLVLFFGILAVGFKVWRWNYA</sequence>
<keyword evidence="3" id="KW-1185">Reference proteome</keyword>
<reference evidence="2 3" key="1">
    <citation type="submission" date="2023-03" db="EMBL/GenBank/DDBJ databases">
        <title>WGS of Methanotrichaceae archaeon Mx.</title>
        <authorList>
            <person name="Sorokin D.Y."/>
            <person name="Merkel A.Y."/>
        </authorList>
    </citation>
    <scope>NUCLEOTIDE SEQUENCE [LARGE SCALE GENOMIC DNA]</scope>
    <source>
        <strain evidence="2 3">Mx</strain>
    </source>
</reference>
<keyword evidence="1" id="KW-0472">Membrane</keyword>
<feature type="transmembrane region" description="Helical" evidence="1">
    <location>
        <begin position="16"/>
        <end position="40"/>
    </location>
</feature>
<name>A0ABT5X6T2_9EURY</name>
<dbReference type="EMBL" id="JARFPK010000012">
    <property type="protein sequence ID" value="MDF0590416.1"/>
    <property type="molecule type" value="Genomic_DNA"/>
</dbReference>
<dbReference type="RefSeq" id="WP_316966165.1">
    <property type="nucleotide sequence ID" value="NZ_JARFPK010000012.1"/>
</dbReference>